<protein>
    <recommendedName>
        <fullName evidence="4">Helix-turn-helix domain-containing protein</fullName>
    </recommendedName>
</protein>
<keyword evidence="1" id="KW-0472">Membrane</keyword>
<evidence type="ECO:0000313" key="2">
    <source>
        <dbReference type="EMBL" id="OGG64603.1"/>
    </source>
</evidence>
<feature type="transmembrane region" description="Helical" evidence="1">
    <location>
        <begin position="193"/>
        <end position="213"/>
    </location>
</feature>
<reference evidence="2 3" key="1">
    <citation type="journal article" date="2016" name="Nat. Commun.">
        <title>Thousands of microbial genomes shed light on interconnected biogeochemical processes in an aquifer system.</title>
        <authorList>
            <person name="Anantharaman K."/>
            <person name="Brown C.T."/>
            <person name="Hug L.A."/>
            <person name="Sharon I."/>
            <person name="Castelle C.J."/>
            <person name="Probst A.J."/>
            <person name="Thomas B.C."/>
            <person name="Singh A."/>
            <person name="Wilkins M.J."/>
            <person name="Karaoz U."/>
            <person name="Brodie E.L."/>
            <person name="Williams K.H."/>
            <person name="Hubbard S.S."/>
            <person name="Banfield J.F."/>
        </authorList>
    </citation>
    <scope>NUCLEOTIDE SEQUENCE [LARGE SCALE GENOMIC DNA]</scope>
</reference>
<accession>A0A1F6DT75</accession>
<name>A0A1F6DT75_9BACT</name>
<comment type="caution">
    <text evidence="2">The sequence shown here is derived from an EMBL/GenBank/DDBJ whole genome shotgun (WGS) entry which is preliminary data.</text>
</comment>
<proteinExistence type="predicted"/>
<gene>
    <name evidence="2" type="ORF">A3C94_00025</name>
</gene>
<sequence>MDELLIEEKRYVSSKRAAKVTGYAKDYIGQLCREGRVPARLVGRNWYVLESAIHDHRFGKEGIEPAPVSTWESPRYEASPVEILPSVNRLRDEVQSTSSPEQDDTTQHLQDSWREWFDRITDTKPDTLSVAEDQEQEEEQEEAAVEIPIHTVYELPPEDLLPNYRVGVSVSKEIYKERIPKESMRGTYRAIKLSGALFAVVMAALAVVGTGYFDERMISSGQVGLLAGVSAYNK</sequence>
<evidence type="ECO:0000256" key="1">
    <source>
        <dbReference type="SAM" id="Phobius"/>
    </source>
</evidence>
<keyword evidence="1" id="KW-0812">Transmembrane</keyword>
<organism evidence="2 3">
    <name type="scientific">Candidatus Kaiserbacteria bacterium RIFCSPHIGHO2_02_FULL_55_17</name>
    <dbReference type="NCBI Taxonomy" id="1798496"/>
    <lineage>
        <taxon>Bacteria</taxon>
        <taxon>Candidatus Kaiseribacteriota</taxon>
    </lineage>
</organism>
<dbReference type="AlphaFoldDB" id="A0A1F6DT75"/>
<dbReference type="STRING" id="1798496.A3C94_00025"/>
<dbReference type="EMBL" id="MFLJ01000017">
    <property type="protein sequence ID" value="OGG64603.1"/>
    <property type="molecule type" value="Genomic_DNA"/>
</dbReference>
<evidence type="ECO:0000313" key="3">
    <source>
        <dbReference type="Proteomes" id="UP000177232"/>
    </source>
</evidence>
<evidence type="ECO:0008006" key="4">
    <source>
        <dbReference type="Google" id="ProtNLM"/>
    </source>
</evidence>
<keyword evidence="1" id="KW-1133">Transmembrane helix</keyword>
<dbReference type="Proteomes" id="UP000177232">
    <property type="component" value="Unassembled WGS sequence"/>
</dbReference>